<dbReference type="RefSeq" id="WP_377515634.1">
    <property type="nucleotide sequence ID" value="NZ_JBHSQS010000028.1"/>
</dbReference>
<dbReference type="Proteomes" id="UP001596226">
    <property type="component" value="Unassembled WGS sequence"/>
</dbReference>
<feature type="coiled-coil region" evidence="1">
    <location>
        <begin position="113"/>
        <end position="140"/>
    </location>
</feature>
<reference evidence="3" key="1">
    <citation type="journal article" date="2019" name="Int. J. Syst. Evol. Microbiol.">
        <title>The Global Catalogue of Microorganisms (GCM) 10K type strain sequencing project: providing services to taxonomists for standard genome sequencing and annotation.</title>
        <authorList>
            <consortium name="The Broad Institute Genomics Platform"/>
            <consortium name="The Broad Institute Genome Sequencing Center for Infectious Disease"/>
            <person name="Wu L."/>
            <person name="Ma J."/>
        </authorList>
    </citation>
    <scope>NUCLEOTIDE SEQUENCE [LARGE SCALE GENOMIC DNA]</scope>
    <source>
        <strain evidence="3">CGMCC 4.7144</strain>
    </source>
</reference>
<keyword evidence="3" id="KW-1185">Reference proteome</keyword>
<dbReference type="EMBL" id="JBHSQS010000028">
    <property type="protein sequence ID" value="MFC5927260.1"/>
    <property type="molecule type" value="Genomic_DNA"/>
</dbReference>
<sequence>MEIVGKAVWPAIVKESDWLACLAVLNDPGRRTNRTNVARRWLGSGLYRCWVCGSTVRASKTAGTSGGAWTYRCGRKTEQGKPHVGRHAEFVDEVVEATVLAYLGRPEVAAKLVRREKPDLEALREEARDLRRELDEAAHQRATKIINSRQPGIISKALRGDLERTEATIAAESATSPLVSLLGEPELGEAWRRLDISKRQAVVELIAAVVLLPTRRGRPAGGNPVSPTLTPGL</sequence>
<evidence type="ECO:0000256" key="1">
    <source>
        <dbReference type="SAM" id="Coils"/>
    </source>
</evidence>
<protein>
    <submittedName>
        <fullName evidence="2">Recombinase zinc beta ribbon domain-containing protein</fullName>
    </submittedName>
</protein>
<accession>A0ABW1HC66</accession>
<evidence type="ECO:0000313" key="3">
    <source>
        <dbReference type="Proteomes" id="UP001596226"/>
    </source>
</evidence>
<comment type="caution">
    <text evidence="2">The sequence shown here is derived from an EMBL/GenBank/DDBJ whole genome shotgun (WGS) entry which is preliminary data.</text>
</comment>
<proteinExistence type="predicted"/>
<gene>
    <name evidence="2" type="ORF">ACFQGL_28360</name>
</gene>
<organism evidence="2 3">
    <name type="scientific">Micromonospora vulcania</name>
    <dbReference type="NCBI Taxonomy" id="1441873"/>
    <lineage>
        <taxon>Bacteria</taxon>
        <taxon>Bacillati</taxon>
        <taxon>Actinomycetota</taxon>
        <taxon>Actinomycetes</taxon>
        <taxon>Micromonosporales</taxon>
        <taxon>Micromonosporaceae</taxon>
        <taxon>Micromonospora</taxon>
    </lineage>
</organism>
<evidence type="ECO:0000313" key="2">
    <source>
        <dbReference type="EMBL" id="MFC5927260.1"/>
    </source>
</evidence>
<name>A0ABW1HC66_9ACTN</name>
<keyword evidence="1" id="KW-0175">Coiled coil</keyword>